<evidence type="ECO:0000313" key="5">
    <source>
        <dbReference type="Proteomes" id="UP000198211"/>
    </source>
</evidence>
<dbReference type="AlphaFoldDB" id="A0A225UVB6"/>
<dbReference type="Pfam" id="PF00098">
    <property type="entry name" value="zf-CCHC"/>
    <property type="match status" value="1"/>
</dbReference>
<comment type="caution">
    <text evidence="4">The sequence shown here is derived from an EMBL/GenBank/DDBJ whole genome shotgun (WGS) entry which is preliminary data.</text>
</comment>
<feature type="compositionally biased region" description="Basic and acidic residues" evidence="2">
    <location>
        <begin position="38"/>
        <end position="47"/>
    </location>
</feature>
<keyword evidence="5" id="KW-1185">Reference proteome</keyword>
<feature type="domain" description="CCHC-type" evidence="3">
    <location>
        <begin position="510"/>
        <end position="524"/>
    </location>
</feature>
<organism evidence="4 5">
    <name type="scientific">Phytophthora megakarya</name>
    <dbReference type="NCBI Taxonomy" id="4795"/>
    <lineage>
        <taxon>Eukaryota</taxon>
        <taxon>Sar</taxon>
        <taxon>Stramenopiles</taxon>
        <taxon>Oomycota</taxon>
        <taxon>Peronosporomycetes</taxon>
        <taxon>Peronosporales</taxon>
        <taxon>Peronosporaceae</taxon>
        <taxon>Phytophthora</taxon>
    </lineage>
</organism>
<feature type="region of interest" description="Disordered" evidence="2">
    <location>
        <begin position="38"/>
        <end position="169"/>
    </location>
</feature>
<keyword evidence="1" id="KW-0862">Zinc</keyword>
<keyword evidence="1" id="KW-0479">Metal-binding</keyword>
<protein>
    <recommendedName>
        <fullName evidence="3">CCHC-type domain-containing protein</fullName>
    </recommendedName>
</protein>
<feature type="compositionally biased region" description="Basic and acidic residues" evidence="2">
    <location>
        <begin position="453"/>
        <end position="465"/>
    </location>
</feature>
<evidence type="ECO:0000256" key="2">
    <source>
        <dbReference type="SAM" id="MobiDB-lite"/>
    </source>
</evidence>
<feature type="compositionally biased region" description="Basic and acidic residues" evidence="2">
    <location>
        <begin position="154"/>
        <end position="167"/>
    </location>
</feature>
<evidence type="ECO:0000259" key="3">
    <source>
        <dbReference type="PROSITE" id="PS50158"/>
    </source>
</evidence>
<dbReference type="SMART" id="SM00343">
    <property type="entry name" value="ZnF_C2HC"/>
    <property type="match status" value="2"/>
</dbReference>
<dbReference type="Proteomes" id="UP000198211">
    <property type="component" value="Unassembled WGS sequence"/>
</dbReference>
<feature type="compositionally biased region" description="Basic and acidic residues" evidence="2">
    <location>
        <begin position="1"/>
        <end position="12"/>
    </location>
</feature>
<feature type="compositionally biased region" description="Acidic residues" evidence="2">
    <location>
        <begin position="121"/>
        <end position="130"/>
    </location>
</feature>
<dbReference type="GO" id="GO:0003676">
    <property type="term" value="F:nucleic acid binding"/>
    <property type="evidence" value="ECO:0007669"/>
    <property type="project" value="InterPro"/>
</dbReference>
<feature type="compositionally biased region" description="Basic residues" evidence="2">
    <location>
        <begin position="88"/>
        <end position="101"/>
    </location>
</feature>
<reference evidence="5" key="1">
    <citation type="submission" date="2017-03" db="EMBL/GenBank/DDBJ databases">
        <title>Phytopthora megakarya and P. palmivora, two closely related causual agents of cacao black pod achieved similar genome size and gene model numbers by different mechanisms.</title>
        <authorList>
            <person name="Ali S."/>
            <person name="Shao J."/>
            <person name="Larry D.J."/>
            <person name="Kronmiller B."/>
            <person name="Shen D."/>
            <person name="Strem M.D."/>
            <person name="Melnick R.L."/>
            <person name="Guiltinan M.J."/>
            <person name="Tyler B.M."/>
            <person name="Meinhardt L.W."/>
            <person name="Bailey B.A."/>
        </authorList>
    </citation>
    <scope>NUCLEOTIDE SEQUENCE [LARGE SCALE GENOMIC DNA]</scope>
    <source>
        <strain evidence="5">zdho120</strain>
    </source>
</reference>
<dbReference type="EMBL" id="NBNE01011325">
    <property type="protein sequence ID" value="OWY96698.1"/>
    <property type="molecule type" value="Genomic_DNA"/>
</dbReference>
<feature type="compositionally biased region" description="Low complexity" evidence="2">
    <location>
        <begin position="137"/>
        <end position="150"/>
    </location>
</feature>
<feature type="region of interest" description="Disordered" evidence="2">
    <location>
        <begin position="417"/>
        <end position="470"/>
    </location>
</feature>
<dbReference type="InterPro" id="IPR036875">
    <property type="entry name" value="Znf_CCHC_sf"/>
</dbReference>
<sequence length="568" mass="63071">MATGNDGERGETRTGAVPRSEIAPLTTAVTHLAKLMEEIKSSTEGRPRTTTQATETAVADETQHRRHVVVEGTGISRGSSKEVARLHPTSRRGKAPAHRRAQRTEDPEYPPLQTPATMTAGDDEPDENSNDEGGGSDDSSSGSEMENDGSQEMRVQRPREQQEKDLELPTFVPSPKVSVSTWIDRVDLSLKGVEESGRGRWSDKALYYILGNKLMENASTWWVNRNRSTPDREKTWTHLKKALLQRYVEKLDRLQAEWRVSMRRFLPGESYADFAADLREVVGRHRVSERVVLAQFYRCLDKMTKQLVKQDPRPTTLEAAVRKANDVDDPMENVALGMMNVGLPWATALSPYVIPMAGTTGQTMIIPGIGNTGLPAGMHYHGSENTTVQKSDVEHVTLFTNPQGVYNVYSGTWDTHLDTSGTGSTTERKRKATETTTRETTEPKTAAKRPRRDKTPSDDESDARAPRRQKVAIRQVTVVEETAGVTKQVTGKKPTGNGASTQLRSVNDQRCFKCGQSGHWAAYCTHQPQGYACKLPGHLARDCTNPEAKARHEELLKRRGASRSSEEN</sequence>
<gene>
    <name evidence="4" type="ORF">PHMEG_00032970</name>
</gene>
<feature type="compositionally biased region" description="Basic and acidic residues" evidence="2">
    <location>
        <begin position="432"/>
        <end position="442"/>
    </location>
</feature>
<feature type="region of interest" description="Disordered" evidence="2">
    <location>
        <begin position="1"/>
        <end position="25"/>
    </location>
</feature>
<dbReference type="Pfam" id="PF03732">
    <property type="entry name" value="Retrotrans_gag"/>
    <property type="match status" value="1"/>
</dbReference>
<dbReference type="SUPFAM" id="SSF57756">
    <property type="entry name" value="Retrovirus zinc finger-like domains"/>
    <property type="match status" value="1"/>
</dbReference>
<dbReference type="InterPro" id="IPR005162">
    <property type="entry name" value="Retrotrans_gag_dom"/>
</dbReference>
<dbReference type="Gene3D" id="4.10.60.10">
    <property type="entry name" value="Zinc finger, CCHC-type"/>
    <property type="match status" value="1"/>
</dbReference>
<dbReference type="InterPro" id="IPR001878">
    <property type="entry name" value="Znf_CCHC"/>
</dbReference>
<proteinExistence type="predicted"/>
<evidence type="ECO:0000256" key="1">
    <source>
        <dbReference type="PROSITE-ProRule" id="PRU00047"/>
    </source>
</evidence>
<dbReference type="OrthoDB" id="18186at2759"/>
<dbReference type="GO" id="GO:0008270">
    <property type="term" value="F:zinc ion binding"/>
    <property type="evidence" value="ECO:0007669"/>
    <property type="project" value="UniProtKB-KW"/>
</dbReference>
<dbReference type="PROSITE" id="PS50158">
    <property type="entry name" value="ZF_CCHC"/>
    <property type="match status" value="1"/>
</dbReference>
<accession>A0A225UVB6</accession>
<name>A0A225UVB6_9STRA</name>
<keyword evidence="1" id="KW-0863">Zinc-finger</keyword>
<evidence type="ECO:0000313" key="4">
    <source>
        <dbReference type="EMBL" id="OWY96698.1"/>
    </source>
</evidence>